<proteinExistence type="predicted"/>
<dbReference type="SUPFAM" id="SSF46626">
    <property type="entry name" value="Cytochrome c"/>
    <property type="match status" value="1"/>
</dbReference>
<dbReference type="GO" id="GO:0020037">
    <property type="term" value="F:heme binding"/>
    <property type="evidence" value="ECO:0007669"/>
    <property type="project" value="InterPro"/>
</dbReference>
<dbReference type="Proteomes" id="UP000006844">
    <property type="component" value="Chromosome"/>
</dbReference>
<evidence type="ECO:0000313" key="1">
    <source>
        <dbReference type="EMBL" id="ADV82379.1"/>
    </source>
</evidence>
<protein>
    <recommendedName>
        <fullName evidence="3">Cytochrome c domain-containing protein</fullName>
    </recommendedName>
</protein>
<dbReference type="KEGG" id="tsa:AciPR4_1558"/>
<dbReference type="eggNOG" id="COG2010">
    <property type="taxonomic scope" value="Bacteria"/>
</dbReference>
<dbReference type="EMBL" id="CP002467">
    <property type="protein sequence ID" value="ADV82379.1"/>
    <property type="molecule type" value="Genomic_DNA"/>
</dbReference>
<name>E8V2G1_TERSS</name>
<evidence type="ECO:0008006" key="3">
    <source>
        <dbReference type="Google" id="ProtNLM"/>
    </source>
</evidence>
<sequence length="827" mass="92196">MKKFLALLVVLVVIVSAVLLIKYLERPISGHVKDEALLAGVKATDFKASDSDYFHDMDGGITLTSQERQGRNTWIVWTAGDDRLWDVLSVKSIGALDFLKTISSYPGLKASRDNRWDYLGLVNEPCFDKPTGPDPDRYGLWLDKRRADCPKDPFEDESQFPGVKYGARGKNIAAGSFYGYATGIMGLRLFPNPAFDEKAAKKWDPVRYYTDPTYYESKDLIKPYRVGMSCGFCHVGPNPVNPPADRNHPKFENLSSNVGAQYFWIDRIFDWSADDKNFIYQLFHTSRPGTLDTSLVSTDSINNPRTMNAVYLLRQRLEEAKRWGKETLSPANQGNRQLNDYVSTGPLSQYYKAPDIVMTPRVLKDGSDSVGVMGALNRVYLNIGVFSEEWLLHFNALVGGKAITPIDVKVARENSSYFAATENQTFATAAFFLKATDAHLLKDVHDHAGDKYLQANGATLKQGKIVFAENCGRCHSSKQPQPAPGMDPNGCAGKDYMNCWNRYWEWTKTAEYKDQMRQMVLADDFLKDNYLSSELRVPVTLLHTNACSPLATNALSGNIWDNFSSQSYKDLPSVGTITWYDPITGEPNQYNMPAGGRGYTRPASLVSVWSTAPFLQNNSVGPFDVDPSVDGRMRSFNASIEQMLWPEKRDHDSKLGTKVPGTIDRTTVQSHLHVPLGYLPGFLLPFYSLGQALAPWIFGEGGIQLGPIPTGTPVGLLVNLNPLPDDSDPAKAATHQKDVAKLVFDLDHDLKKLGPNATDEQASAVFRKQVPQLLHLSKCPDLVVNRGHYFGTDYVEPGESRESALRERGPGLSDQDKRALIEYLKTF</sequence>
<dbReference type="OrthoDB" id="9805202at2"/>
<dbReference type="AlphaFoldDB" id="E8V2G1"/>
<dbReference type="GO" id="GO:0009055">
    <property type="term" value="F:electron transfer activity"/>
    <property type="evidence" value="ECO:0007669"/>
    <property type="project" value="InterPro"/>
</dbReference>
<dbReference type="InterPro" id="IPR036909">
    <property type="entry name" value="Cyt_c-like_dom_sf"/>
</dbReference>
<keyword evidence="2" id="KW-1185">Reference proteome</keyword>
<dbReference type="HOGENOM" id="CLU_346441_0_0_0"/>
<accession>E8V2G1</accession>
<reference evidence="1 2" key="1">
    <citation type="journal article" date="2012" name="Stand. Genomic Sci.">
        <title>Complete genome sequence of Terriglobus saanensis type strain SP1PR4(T), an Acidobacteria from tundra soil.</title>
        <authorList>
            <person name="Rawat S.R."/>
            <person name="Mannisto M.K."/>
            <person name="Starovoytov V."/>
            <person name="Goodwin L."/>
            <person name="Nolan M."/>
            <person name="Hauser L."/>
            <person name="Land M."/>
            <person name="Davenport K.W."/>
            <person name="Woyke T."/>
            <person name="Haggblom M.M."/>
        </authorList>
    </citation>
    <scope>NUCLEOTIDE SEQUENCE</scope>
    <source>
        <strain evidence="2">ATCC BAA-1853 / DSM 23119 / SP1PR4</strain>
    </source>
</reference>
<gene>
    <name evidence="1" type="ordered locus">AciPR4_1558</name>
</gene>
<evidence type="ECO:0000313" key="2">
    <source>
        <dbReference type="Proteomes" id="UP000006844"/>
    </source>
</evidence>
<dbReference type="STRING" id="401053.AciPR4_1558"/>
<organism evidence="1 2">
    <name type="scientific">Terriglobus saanensis (strain ATCC BAA-1853 / DSM 23119 / SP1PR4)</name>
    <dbReference type="NCBI Taxonomy" id="401053"/>
    <lineage>
        <taxon>Bacteria</taxon>
        <taxon>Pseudomonadati</taxon>
        <taxon>Acidobacteriota</taxon>
        <taxon>Terriglobia</taxon>
        <taxon>Terriglobales</taxon>
        <taxon>Acidobacteriaceae</taxon>
        <taxon>Terriglobus</taxon>
    </lineage>
</organism>
<dbReference type="RefSeq" id="WP_013568112.1">
    <property type="nucleotide sequence ID" value="NC_014963.1"/>
</dbReference>